<gene>
    <name evidence="7" type="ORF">GLV81_18830</name>
</gene>
<dbReference type="PANTHER" id="PTHR43808:SF32">
    <property type="entry name" value="ARGE_DAPE-RELATED DEACYLASE"/>
    <property type="match status" value="1"/>
</dbReference>
<organism evidence="7 8">
    <name type="scientific">Phnomibacter ginsenosidimutans</name>
    <dbReference type="NCBI Taxonomy" id="2676868"/>
    <lineage>
        <taxon>Bacteria</taxon>
        <taxon>Pseudomonadati</taxon>
        <taxon>Bacteroidota</taxon>
        <taxon>Chitinophagia</taxon>
        <taxon>Chitinophagales</taxon>
        <taxon>Chitinophagaceae</taxon>
        <taxon>Phnomibacter</taxon>
    </lineage>
</organism>
<dbReference type="InterPro" id="IPR050072">
    <property type="entry name" value="Peptidase_M20A"/>
</dbReference>
<evidence type="ECO:0000256" key="3">
    <source>
        <dbReference type="ARBA" id="ARBA00022801"/>
    </source>
</evidence>
<feature type="chain" id="PRO_5026055256" evidence="5">
    <location>
        <begin position="25"/>
        <end position="429"/>
    </location>
</feature>
<dbReference type="InterPro" id="IPR001261">
    <property type="entry name" value="ArgE/DapE_CS"/>
</dbReference>
<dbReference type="GO" id="GO:0016787">
    <property type="term" value="F:hydrolase activity"/>
    <property type="evidence" value="ECO:0007669"/>
    <property type="project" value="UniProtKB-KW"/>
</dbReference>
<dbReference type="Proteomes" id="UP000426027">
    <property type="component" value="Chromosome"/>
</dbReference>
<dbReference type="AlphaFoldDB" id="A0A6I6GXU1"/>
<dbReference type="KEGG" id="fls:GLV81_18830"/>
<keyword evidence="3 7" id="KW-0378">Hydrolase</keyword>
<keyword evidence="2" id="KW-0479">Metal-binding</keyword>
<dbReference type="InterPro" id="IPR036264">
    <property type="entry name" value="Bact_exopeptidase_dim_dom"/>
</dbReference>
<evidence type="ECO:0000313" key="7">
    <source>
        <dbReference type="EMBL" id="QGW29899.1"/>
    </source>
</evidence>
<name>A0A6I6GXU1_9BACT</name>
<evidence type="ECO:0000256" key="5">
    <source>
        <dbReference type="SAM" id="SignalP"/>
    </source>
</evidence>
<dbReference type="Gene3D" id="3.40.630.10">
    <property type="entry name" value="Zn peptidases"/>
    <property type="match status" value="1"/>
</dbReference>
<dbReference type="GO" id="GO:0046872">
    <property type="term" value="F:metal ion binding"/>
    <property type="evidence" value="ECO:0007669"/>
    <property type="project" value="UniProtKB-KW"/>
</dbReference>
<keyword evidence="8" id="KW-1185">Reference proteome</keyword>
<dbReference type="RefSeq" id="WP_157480565.1">
    <property type="nucleotide sequence ID" value="NZ_CP046566.1"/>
</dbReference>
<dbReference type="PANTHER" id="PTHR43808">
    <property type="entry name" value="ACETYLORNITHINE DEACETYLASE"/>
    <property type="match status" value="1"/>
</dbReference>
<accession>A0A6I6GXU1</accession>
<evidence type="ECO:0000256" key="2">
    <source>
        <dbReference type="ARBA" id="ARBA00022723"/>
    </source>
</evidence>
<evidence type="ECO:0000256" key="4">
    <source>
        <dbReference type="ARBA" id="ARBA00022833"/>
    </source>
</evidence>
<evidence type="ECO:0000256" key="1">
    <source>
        <dbReference type="ARBA" id="ARBA00001947"/>
    </source>
</evidence>
<reference evidence="7 8" key="1">
    <citation type="submission" date="2019-11" db="EMBL/GenBank/DDBJ databases">
        <authorList>
            <person name="Im W.T."/>
        </authorList>
    </citation>
    <scope>NUCLEOTIDE SEQUENCE [LARGE SCALE GENOMIC DNA]</scope>
    <source>
        <strain evidence="7 8">SB-02</strain>
    </source>
</reference>
<dbReference type="SUPFAM" id="SSF55031">
    <property type="entry name" value="Bacterial exopeptidase dimerisation domain"/>
    <property type="match status" value="1"/>
</dbReference>
<evidence type="ECO:0000313" key="8">
    <source>
        <dbReference type="Proteomes" id="UP000426027"/>
    </source>
</evidence>
<dbReference type="Pfam" id="PF01546">
    <property type="entry name" value="Peptidase_M20"/>
    <property type="match status" value="1"/>
</dbReference>
<feature type="signal peptide" evidence="5">
    <location>
        <begin position="1"/>
        <end position="24"/>
    </location>
</feature>
<dbReference type="InterPro" id="IPR002933">
    <property type="entry name" value="Peptidase_M20"/>
</dbReference>
<dbReference type="InterPro" id="IPR011650">
    <property type="entry name" value="Peptidase_M20_dimer"/>
</dbReference>
<proteinExistence type="predicted"/>
<evidence type="ECO:0000259" key="6">
    <source>
        <dbReference type="Pfam" id="PF07687"/>
    </source>
</evidence>
<feature type="domain" description="Peptidase M20 dimerisation" evidence="6">
    <location>
        <begin position="211"/>
        <end position="327"/>
    </location>
</feature>
<dbReference type="SUPFAM" id="SSF53187">
    <property type="entry name" value="Zn-dependent exopeptidases"/>
    <property type="match status" value="1"/>
</dbReference>
<sequence length="429" mass="46165">MKSFFFLMLLAAAAVATQAQSLTATEQKIVAEVQRQHATNVELLKETVNINSGSLNIAGVKAVGEKLAAAYRKIGFTTEWITLPDSLKRAGHLVAYRKGKKGKRILMIGHLDTVFEPDMEANPFRMINDSTATGQGVVDMKGGNVMMLAICQALANLNLIDDATIVCYYTGDEESTGSPEWVSRQDFIARAKASDIALGFETAQNFSTVAIGRRGSSSWKLTVQGKQSHSAGMFGANGSYGAIYEAARILTEFRQKLEGEKYLTFSPGVIAGGTELNTNDEAFRATVSGKTNIIAPATVVYGDLRFLGEQQKANARNTMRQIVVNNLRGTTAQIEFYDGFPSMEPKPGNLQLVQQLNDVSMAMGLGPVKAGDPGSRGAGDISWVAQYVDCIDGLGASGGGAHAPGETINMKELPRLTERAAVFVYRLTR</sequence>
<dbReference type="EMBL" id="CP046566">
    <property type="protein sequence ID" value="QGW29899.1"/>
    <property type="molecule type" value="Genomic_DNA"/>
</dbReference>
<dbReference type="Pfam" id="PF07687">
    <property type="entry name" value="M20_dimer"/>
    <property type="match status" value="1"/>
</dbReference>
<keyword evidence="5" id="KW-0732">Signal</keyword>
<protein>
    <submittedName>
        <fullName evidence="7">M20/M25/M40 family metallo-hydrolase</fullName>
    </submittedName>
</protein>
<keyword evidence="4" id="KW-0862">Zinc</keyword>
<comment type="cofactor">
    <cofactor evidence="1">
        <name>Zn(2+)</name>
        <dbReference type="ChEBI" id="CHEBI:29105"/>
    </cofactor>
</comment>
<dbReference type="Gene3D" id="3.30.70.360">
    <property type="match status" value="1"/>
</dbReference>
<dbReference type="PROSITE" id="PS00758">
    <property type="entry name" value="ARGE_DAPE_CPG2_1"/>
    <property type="match status" value="1"/>
</dbReference>